<dbReference type="SUPFAM" id="SSF53383">
    <property type="entry name" value="PLP-dependent transferases"/>
    <property type="match status" value="1"/>
</dbReference>
<evidence type="ECO:0000313" key="3">
    <source>
        <dbReference type="EMBL" id="TMQ64944.1"/>
    </source>
</evidence>
<proteinExistence type="predicted"/>
<comment type="caution">
    <text evidence="3">The sequence shown here is derived from an EMBL/GenBank/DDBJ whole genome shotgun (WGS) entry which is preliminary data.</text>
</comment>
<dbReference type="PANTHER" id="PTHR21152:SF40">
    <property type="entry name" value="ALANINE--GLYOXYLATE AMINOTRANSFERASE"/>
    <property type="match status" value="1"/>
</dbReference>
<name>A0A538TMV0_UNCEI</name>
<dbReference type="EMBL" id="VBOZ01000016">
    <property type="protein sequence ID" value="TMQ64944.1"/>
    <property type="molecule type" value="Genomic_DNA"/>
</dbReference>
<keyword evidence="2" id="KW-0663">Pyridoxal phosphate</keyword>
<dbReference type="AlphaFoldDB" id="A0A538TMV0"/>
<reference evidence="3 4" key="1">
    <citation type="journal article" date="2019" name="Nat. Microbiol.">
        <title>Mediterranean grassland soil C-N compound turnover is dependent on rainfall and depth, and is mediated by genomically divergent microorganisms.</title>
        <authorList>
            <person name="Diamond S."/>
            <person name="Andeer P.F."/>
            <person name="Li Z."/>
            <person name="Crits-Christoph A."/>
            <person name="Burstein D."/>
            <person name="Anantharaman K."/>
            <person name="Lane K.R."/>
            <person name="Thomas B.C."/>
            <person name="Pan C."/>
            <person name="Northen T.R."/>
            <person name="Banfield J.F."/>
        </authorList>
    </citation>
    <scope>NUCLEOTIDE SEQUENCE [LARGE SCALE GENOMIC DNA]</scope>
    <source>
        <strain evidence="3">WS_9</strain>
    </source>
</reference>
<dbReference type="Gene3D" id="3.90.1150.10">
    <property type="entry name" value="Aspartate Aminotransferase, domain 1"/>
    <property type="match status" value="1"/>
</dbReference>
<dbReference type="GO" id="GO:0008453">
    <property type="term" value="F:alanine-glyoxylate transaminase activity"/>
    <property type="evidence" value="ECO:0007669"/>
    <property type="project" value="TreeGrafter"/>
</dbReference>
<sequence>MSKEGRTQIFERHQRNADATRRAATALGLSLFAEVPSNTLTAVTVPEGVDGGAVMKTMEHRYGVKIAGGQNQLKGKILRLGHIGYYDEGDILRLVGAFESALIDHGYRAEPGTALQAAQESFRRAAK</sequence>
<dbReference type="InterPro" id="IPR015422">
    <property type="entry name" value="PyrdxlP-dep_Trfase_small"/>
</dbReference>
<dbReference type="InterPro" id="IPR015424">
    <property type="entry name" value="PyrdxlP-dep_Trfase"/>
</dbReference>
<evidence type="ECO:0000313" key="4">
    <source>
        <dbReference type="Proteomes" id="UP000317691"/>
    </source>
</evidence>
<organism evidence="3 4">
    <name type="scientific">Eiseniibacteriota bacterium</name>
    <dbReference type="NCBI Taxonomy" id="2212470"/>
    <lineage>
        <taxon>Bacteria</taxon>
        <taxon>Candidatus Eiseniibacteriota</taxon>
    </lineage>
</organism>
<evidence type="ECO:0008006" key="5">
    <source>
        <dbReference type="Google" id="ProtNLM"/>
    </source>
</evidence>
<protein>
    <recommendedName>
        <fullName evidence="5">Alanine--glyoxylate aminotransferase family protein</fullName>
    </recommendedName>
</protein>
<dbReference type="Proteomes" id="UP000317691">
    <property type="component" value="Unassembled WGS sequence"/>
</dbReference>
<accession>A0A538TMV0</accession>
<gene>
    <name evidence="3" type="ORF">E6K79_06260</name>
</gene>
<evidence type="ECO:0000256" key="1">
    <source>
        <dbReference type="ARBA" id="ARBA00001933"/>
    </source>
</evidence>
<dbReference type="GO" id="GO:0004760">
    <property type="term" value="F:L-serine-pyruvate transaminase activity"/>
    <property type="evidence" value="ECO:0007669"/>
    <property type="project" value="TreeGrafter"/>
</dbReference>
<comment type="cofactor">
    <cofactor evidence="1">
        <name>pyridoxal 5'-phosphate</name>
        <dbReference type="ChEBI" id="CHEBI:597326"/>
    </cofactor>
</comment>
<evidence type="ECO:0000256" key="2">
    <source>
        <dbReference type="ARBA" id="ARBA00022898"/>
    </source>
</evidence>
<dbReference type="GO" id="GO:0019265">
    <property type="term" value="P:glycine biosynthetic process, by transamination of glyoxylate"/>
    <property type="evidence" value="ECO:0007669"/>
    <property type="project" value="TreeGrafter"/>
</dbReference>
<dbReference type="PANTHER" id="PTHR21152">
    <property type="entry name" value="AMINOTRANSFERASE CLASS V"/>
    <property type="match status" value="1"/>
</dbReference>